<protein>
    <submittedName>
        <fullName evidence="2">43670_t:CDS:1</fullName>
    </submittedName>
</protein>
<reference evidence="2 3" key="1">
    <citation type="submission" date="2021-06" db="EMBL/GenBank/DDBJ databases">
        <authorList>
            <person name="Kallberg Y."/>
            <person name="Tangrot J."/>
            <person name="Rosling A."/>
        </authorList>
    </citation>
    <scope>NUCLEOTIDE SEQUENCE [LARGE SCALE GENOMIC DNA]</scope>
    <source>
        <strain evidence="2 3">120-4 pot B 10/14</strain>
    </source>
</reference>
<sequence>YAEFSIDDIVIFTGKFIIKNLEQFIIASHITVIAAGDPGQEYEADKILLNHNSFTNTKCVIMKLRFLYPTHAPCFTYIYSNNSIKPGWTFLISGFIRYITSESIAVEATDIDFIYASNDNIAHNMHDSPSMTVSGHCSDFDMIIDEIESQVLQISQALKKDHKLTTSSYSLHSMTFMYNLNKSVTSNSDLSPSIETTQLPKEPNDEASDLKKQKLAKKPAKKQKQAKKRKGTR</sequence>
<name>A0ABN7VZI8_GIGMA</name>
<proteinExistence type="predicted"/>
<dbReference type="EMBL" id="CAJVQB010026243">
    <property type="protein sequence ID" value="CAG8808115.1"/>
    <property type="molecule type" value="Genomic_DNA"/>
</dbReference>
<dbReference type="Proteomes" id="UP000789901">
    <property type="component" value="Unassembled WGS sequence"/>
</dbReference>
<comment type="caution">
    <text evidence="2">The sequence shown here is derived from an EMBL/GenBank/DDBJ whole genome shotgun (WGS) entry which is preliminary data.</text>
</comment>
<evidence type="ECO:0000313" key="3">
    <source>
        <dbReference type="Proteomes" id="UP000789901"/>
    </source>
</evidence>
<feature type="compositionally biased region" description="Basic residues" evidence="1">
    <location>
        <begin position="213"/>
        <end position="233"/>
    </location>
</feature>
<feature type="non-terminal residue" evidence="2">
    <location>
        <position position="1"/>
    </location>
</feature>
<organism evidence="2 3">
    <name type="scientific">Gigaspora margarita</name>
    <dbReference type="NCBI Taxonomy" id="4874"/>
    <lineage>
        <taxon>Eukaryota</taxon>
        <taxon>Fungi</taxon>
        <taxon>Fungi incertae sedis</taxon>
        <taxon>Mucoromycota</taxon>
        <taxon>Glomeromycotina</taxon>
        <taxon>Glomeromycetes</taxon>
        <taxon>Diversisporales</taxon>
        <taxon>Gigasporaceae</taxon>
        <taxon>Gigaspora</taxon>
    </lineage>
</organism>
<gene>
    <name evidence="2" type="ORF">GMARGA_LOCUS24646</name>
</gene>
<feature type="compositionally biased region" description="Polar residues" evidence="1">
    <location>
        <begin position="185"/>
        <end position="199"/>
    </location>
</feature>
<keyword evidence="3" id="KW-1185">Reference proteome</keyword>
<feature type="compositionally biased region" description="Basic and acidic residues" evidence="1">
    <location>
        <begin position="202"/>
        <end position="212"/>
    </location>
</feature>
<feature type="region of interest" description="Disordered" evidence="1">
    <location>
        <begin position="185"/>
        <end position="233"/>
    </location>
</feature>
<evidence type="ECO:0000256" key="1">
    <source>
        <dbReference type="SAM" id="MobiDB-lite"/>
    </source>
</evidence>
<accession>A0ABN7VZI8</accession>
<evidence type="ECO:0000313" key="2">
    <source>
        <dbReference type="EMBL" id="CAG8808115.1"/>
    </source>
</evidence>